<gene>
    <name evidence="1" type="ORF">EDC14_101681</name>
</gene>
<dbReference type="GO" id="GO:0009295">
    <property type="term" value="C:nucleoid"/>
    <property type="evidence" value="ECO:0007669"/>
    <property type="project" value="InterPro"/>
</dbReference>
<evidence type="ECO:0000313" key="2">
    <source>
        <dbReference type="Proteomes" id="UP000295008"/>
    </source>
</evidence>
<dbReference type="EMBL" id="SLUN01000016">
    <property type="protein sequence ID" value="TCL65951.1"/>
    <property type="molecule type" value="Genomic_DNA"/>
</dbReference>
<dbReference type="AlphaFoldDB" id="A0A4R1RIM6"/>
<accession>A0A4R1RIM6</accession>
<dbReference type="Proteomes" id="UP000295008">
    <property type="component" value="Unassembled WGS sequence"/>
</dbReference>
<comment type="caution">
    <text evidence="1">The sequence shown here is derived from an EMBL/GenBank/DDBJ whole genome shotgun (WGS) entry which is preliminary data.</text>
</comment>
<dbReference type="RefSeq" id="WP_132014910.1">
    <property type="nucleotide sequence ID" value="NZ_SLUN01000016.1"/>
</dbReference>
<dbReference type="InterPro" id="IPR007358">
    <property type="entry name" value="Nucleoid_associated_NdpA"/>
</dbReference>
<dbReference type="OrthoDB" id="3171075at2"/>
<proteinExistence type="predicted"/>
<reference evidence="1 2" key="1">
    <citation type="submission" date="2019-03" db="EMBL/GenBank/DDBJ databases">
        <title>Genomic Encyclopedia of Type Strains, Phase IV (KMG-IV): sequencing the most valuable type-strain genomes for metagenomic binning, comparative biology and taxonomic classification.</title>
        <authorList>
            <person name="Goeker M."/>
        </authorList>
    </citation>
    <scope>NUCLEOTIDE SEQUENCE [LARGE SCALE GENOMIC DNA]</scope>
    <source>
        <strain evidence="1 2">LX-B</strain>
    </source>
</reference>
<organism evidence="1 2">
    <name type="scientific">Hydrogenispora ethanolica</name>
    <dbReference type="NCBI Taxonomy" id="1082276"/>
    <lineage>
        <taxon>Bacteria</taxon>
        <taxon>Bacillati</taxon>
        <taxon>Bacillota</taxon>
        <taxon>Hydrogenispora</taxon>
    </lineage>
</organism>
<keyword evidence="2" id="KW-1185">Reference proteome</keyword>
<sequence length="336" mass="38118">MAEIIIEKAVLHILDTNVGLPVLSQQELELKGEAADFLEKQLRKVLEDDRLKPAEFSGEANPVRERCAKYAADGDFLGFSQGLADALYRLMLAHVDISPADLVCCHFSEDGRSCFGALKLNYRKGFIHQIGYEEERSINSLVLQQAVLPSEQQKPEECFVVALDDLSLRLIEKEYEIDGNKELYLSKRFLACADRLSNHEKARVLDKVTQKISQKYGMGDDFTPMVRLRQAVSEDLDDAGAIDMQHVAQAVFRGDPDAQREYLEEVHRAGLVERAVELPERIANRKFRNQKIWTDTGIEINFPADYYNNREKLEFVSNVDGTISIIIKNVGKIINK</sequence>
<protein>
    <submittedName>
        <fullName evidence="1">Nucleoid associated protein NdpA</fullName>
    </submittedName>
</protein>
<evidence type="ECO:0000313" key="1">
    <source>
        <dbReference type="EMBL" id="TCL65951.1"/>
    </source>
</evidence>
<dbReference type="Pfam" id="PF04245">
    <property type="entry name" value="NA37"/>
    <property type="match status" value="1"/>
</dbReference>
<name>A0A4R1RIM6_HYDET</name>